<dbReference type="AlphaFoldDB" id="U5ET53"/>
<reference evidence="16" key="1">
    <citation type="journal article" date="2014" name="Insect Biochem. Mol. Biol.">
        <title>An insight into the sialome of the frog biting fly, Corethrella appendiculata.</title>
        <authorList>
            <person name="Ribeiro J.M.C."/>
            <person name="Chagas A.C."/>
            <person name="Pham V.M."/>
            <person name="Lounibos L.P."/>
            <person name="Calvo E."/>
        </authorList>
    </citation>
    <scope>NUCLEOTIDE SEQUENCE</scope>
    <source>
        <tissue evidence="16">Salivary glands</tissue>
    </source>
</reference>
<comment type="similarity">
    <text evidence="3 13">Belongs to the glycosyl hydrolase 63 family.</text>
</comment>
<dbReference type="Gene3D" id="2.70.98.110">
    <property type="entry name" value="Glycosyl hydrolase family 63, N-terminal domain"/>
    <property type="match status" value="1"/>
</dbReference>
<dbReference type="GO" id="GO:0006487">
    <property type="term" value="P:protein N-linked glycosylation"/>
    <property type="evidence" value="ECO:0007669"/>
    <property type="project" value="UniProtKB-UniRule"/>
</dbReference>
<feature type="transmembrane region" description="Helical" evidence="13">
    <location>
        <begin position="12"/>
        <end position="35"/>
    </location>
</feature>
<dbReference type="GO" id="GO:0009311">
    <property type="term" value="P:oligosaccharide metabolic process"/>
    <property type="evidence" value="ECO:0007669"/>
    <property type="project" value="UniProtKB-UniRule"/>
</dbReference>
<feature type="non-terminal residue" evidence="16">
    <location>
        <position position="1"/>
    </location>
</feature>
<feature type="domain" description="Glycosyl hydrolase family 63 N-terminal" evidence="15">
    <location>
        <begin position="59"/>
        <end position="210"/>
    </location>
</feature>
<evidence type="ECO:0000256" key="2">
    <source>
        <dbReference type="ARBA" id="ARBA00004740"/>
    </source>
</evidence>
<comment type="pathway">
    <text evidence="2">Glycan metabolism; N-glycan degradation.</text>
</comment>
<dbReference type="InterPro" id="IPR008928">
    <property type="entry name" value="6-hairpin_glycosidase_sf"/>
</dbReference>
<dbReference type="Pfam" id="PF03200">
    <property type="entry name" value="Glyco_hydro_63"/>
    <property type="match status" value="1"/>
</dbReference>
<evidence type="ECO:0000313" key="16">
    <source>
        <dbReference type="EMBL" id="JAB57789.1"/>
    </source>
</evidence>
<dbReference type="InterPro" id="IPR031631">
    <property type="entry name" value="Glyco_hydro_63N"/>
</dbReference>
<evidence type="ECO:0000259" key="15">
    <source>
        <dbReference type="Pfam" id="PF16923"/>
    </source>
</evidence>
<dbReference type="PANTHER" id="PTHR10412">
    <property type="entry name" value="MANNOSYL-OLIGOSACCHARIDE GLUCOSIDASE"/>
    <property type="match status" value="1"/>
</dbReference>
<comment type="catalytic activity">
    <reaction evidence="13">
        <text>N(4)-(alpha-D-Glc-(1-&gt;2)-alpha-D-Glc-(1-&gt;3)-alpha-D-Glc-(1-&gt;3)-alpha-D-Man-(1-&gt;2)-alpha-D-Man-(1-&gt;2)-alpha-D-Man-(1-&gt;3)-[alpha-D-Man-(1-&gt;2)-alpha-D-Man-(1-&gt;3)-[alpha-D-Man-(1-&gt;2)-alpha-D-Man-(1-&gt;6)]-alpha-D-Man-(1-&gt;6)]-beta-D-Man-(1-&gt;4)-beta-D-GlcNAc-(1-&gt;4)-beta-D-GlcNAc)-L-asparaginyl-[protein] + H2O = N(4)-(alpha-D-Glc-(1-&gt;3)-alpha-D-Glc-(1-&gt;3)-alpha-D-Man-(1-&gt;2)-alpha-D-Man-(1-&gt;2)-alpha-D-Man-(1-&gt;3)-[alpha-D-Man-(1-&gt;2)-alpha-D-Man-(1-&gt;3)-[alpha-D-Man-(1-&gt;2)-alpha-D-Man-(1-&gt;6)]-alpha-D-Man-(1-&gt;6)]-beta-D-Man-(1-&gt;4)-beta-D-GlcNAc-(1-&gt;4)-beta-D-GlcNAc)-L-asparaginyl-[protein] + beta-D-glucose</text>
        <dbReference type="Rhea" id="RHEA:55988"/>
        <dbReference type="Rhea" id="RHEA-COMP:12806"/>
        <dbReference type="Rhea" id="RHEA-COMP:14355"/>
        <dbReference type="ChEBI" id="CHEBI:15377"/>
        <dbReference type="ChEBI" id="CHEBI:15903"/>
        <dbReference type="ChEBI" id="CHEBI:59082"/>
        <dbReference type="ChEBI" id="CHEBI:132537"/>
        <dbReference type="EC" id="3.2.1.106"/>
    </reaction>
</comment>
<evidence type="ECO:0000256" key="10">
    <source>
        <dbReference type="ARBA" id="ARBA00023180"/>
    </source>
</evidence>
<name>U5ET53_9DIPT</name>
<dbReference type="Pfam" id="PF16923">
    <property type="entry name" value="Glyco_hydro_63N"/>
    <property type="match status" value="1"/>
</dbReference>
<dbReference type="PANTHER" id="PTHR10412:SF11">
    <property type="entry name" value="MANNOSYL-OLIGOSACCHARIDE GLUCOSIDASE"/>
    <property type="match status" value="1"/>
</dbReference>
<feature type="domain" description="Glycosyl hydrolase family 63 C-terminal" evidence="14">
    <location>
        <begin position="292"/>
        <end position="785"/>
    </location>
</feature>
<sequence length="788" mass="91764">HDPKDSSNGSYTTSLLTTLGIVCILTASYFGYLGYLETRVNTQFDSQKMVQNSINDGRFWGSYRPGTYFGLKTRDIHSLVMGLMWYFPSKLRNINDIRHWCEIGDNLKKFGWLQHDGKSFGLQQIQDGNFIIETSFIKFPMLNFEDWSARIKVDTKNPTNEKIALIWYVALDEKTEGWIKTKVDNITNFFGQTKRLGKFEINLNVNGNLHDSSYLSTKAPGLDQLRETIAKNLRYSKTNEEINFHLSGDDDQLFPNFIASQLIVSTDSMIDIQYHSVNISQDNFLYDDESNTGKKYTDMLLRKQIQFERNFDKIFHLSEKGFNTSLIKFAESVFSNMIGGIGYFYGSSKVQSIHTKESVPYWKAPLYTAVPSRSFFPRGFLWDEGFHGLLLSNWDIDIELDIINHWFDLMNAEGWIPREQILGVEALAKVPQEFVVQRNTNANPPTFLLTLKKILNKYQREIRDPVRIANLERLYPRLQAWFNWFNTTQKGELPSTYRWRGRETNIKEINPKTLTSGLDDYPRASHPDVEERHVDLRCWLAFAAGVMTDIGKQIGVNYEKYEATHEYLTNNELLNLLHLSPKTETYSDYGLHSDNVILKRPTPQQPQKSQMSSPIQQDQLDRIRHVVKQPEYQYVDSAFGYVSLFPFMLRILDTNSPQLKTILKEIHDPNVLWTNYGIRSLSKKSPLYMKHNTEHDPPYWRGHIWINMNYLILSGLHYYANKAGLYMQQSKEIYDELRQNLITNIYKQYAQNGYIYEHYSDTTGKGGGCYPFTGWSGLIVLIMSEEYY</sequence>
<dbReference type="FunFam" id="1.50.10.10:FF:000009">
    <property type="entry name" value="mannosyl-oligosaccharide glucosidase"/>
    <property type="match status" value="1"/>
</dbReference>
<proteinExistence type="evidence at transcript level"/>
<keyword evidence="4 13" id="KW-0812">Transmembrane</keyword>
<dbReference type="InterPro" id="IPR031335">
    <property type="entry name" value="Glyco_hydro_63_C"/>
</dbReference>
<dbReference type="GO" id="GO:0004573">
    <property type="term" value="F:Glc3Man9GlcNAc2 oligosaccharide glucosidase activity"/>
    <property type="evidence" value="ECO:0007669"/>
    <property type="project" value="UniProtKB-UniRule"/>
</dbReference>
<dbReference type="EC" id="3.2.1.106" evidence="12 13"/>
<keyword evidence="11 13" id="KW-0326">Glycosidase</keyword>
<keyword evidence="5 13" id="KW-0378">Hydrolase</keyword>
<protein>
    <recommendedName>
        <fullName evidence="12 13">Mannosyl-oligosaccharide glucosidase</fullName>
        <ecNumber evidence="12 13">3.2.1.106</ecNumber>
    </recommendedName>
</protein>
<dbReference type="InterPro" id="IPR012341">
    <property type="entry name" value="6hp_glycosidase-like_sf"/>
</dbReference>
<dbReference type="EMBL" id="GANO01002082">
    <property type="protein sequence ID" value="JAB57789.1"/>
    <property type="molecule type" value="mRNA"/>
</dbReference>
<evidence type="ECO:0000259" key="14">
    <source>
        <dbReference type="Pfam" id="PF03200"/>
    </source>
</evidence>
<dbReference type="InterPro" id="IPR038518">
    <property type="entry name" value="Glyco_hydro_63N_sf"/>
</dbReference>
<comment type="function">
    <text evidence="13">Cleaves the distal alpha 1,2-linked glucose residue from the Glc(3)Man(9)GlcNAc(2) oligosaccharide precursor.</text>
</comment>
<keyword evidence="8 13" id="KW-1133">Transmembrane helix</keyword>
<organism evidence="16">
    <name type="scientific">Corethrella appendiculata</name>
    <dbReference type="NCBI Taxonomy" id="1370023"/>
    <lineage>
        <taxon>Eukaryota</taxon>
        <taxon>Metazoa</taxon>
        <taxon>Ecdysozoa</taxon>
        <taxon>Arthropoda</taxon>
        <taxon>Hexapoda</taxon>
        <taxon>Insecta</taxon>
        <taxon>Pterygota</taxon>
        <taxon>Neoptera</taxon>
        <taxon>Endopterygota</taxon>
        <taxon>Diptera</taxon>
        <taxon>Nematocera</taxon>
        <taxon>Culicoidea</taxon>
        <taxon>Chaoboridae</taxon>
        <taxon>Corethrella</taxon>
    </lineage>
</organism>
<evidence type="ECO:0000256" key="6">
    <source>
        <dbReference type="ARBA" id="ARBA00022824"/>
    </source>
</evidence>
<dbReference type="GO" id="GO:0005789">
    <property type="term" value="C:endoplasmic reticulum membrane"/>
    <property type="evidence" value="ECO:0007669"/>
    <property type="project" value="UniProtKB-SubCell"/>
</dbReference>
<evidence type="ECO:0000256" key="1">
    <source>
        <dbReference type="ARBA" id="ARBA00004648"/>
    </source>
</evidence>
<dbReference type="SUPFAM" id="SSF48208">
    <property type="entry name" value="Six-hairpin glycosidases"/>
    <property type="match status" value="1"/>
</dbReference>
<keyword evidence="7" id="KW-0735">Signal-anchor</keyword>
<evidence type="ECO:0000256" key="3">
    <source>
        <dbReference type="ARBA" id="ARBA00010833"/>
    </source>
</evidence>
<keyword evidence="10" id="KW-0325">Glycoprotein</keyword>
<keyword evidence="6 13" id="KW-0256">Endoplasmic reticulum</keyword>
<evidence type="ECO:0000256" key="9">
    <source>
        <dbReference type="ARBA" id="ARBA00023136"/>
    </source>
</evidence>
<evidence type="ECO:0000256" key="5">
    <source>
        <dbReference type="ARBA" id="ARBA00022801"/>
    </source>
</evidence>
<evidence type="ECO:0000256" key="12">
    <source>
        <dbReference type="ARBA" id="ARBA00038888"/>
    </source>
</evidence>
<evidence type="ECO:0000256" key="11">
    <source>
        <dbReference type="ARBA" id="ARBA00023295"/>
    </source>
</evidence>
<dbReference type="InterPro" id="IPR004888">
    <property type="entry name" value="Glycoside_hydrolase_63"/>
</dbReference>
<evidence type="ECO:0000256" key="4">
    <source>
        <dbReference type="ARBA" id="ARBA00022692"/>
    </source>
</evidence>
<evidence type="ECO:0000256" key="8">
    <source>
        <dbReference type="ARBA" id="ARBA00022989"/>
    </source>
</evidence>
<evidence type="ECO:0000256" key="7">
    <source>
        <dbReference type="ARBA" id="ARBA00022968"/>
    </source>
</evidence>
<accession>U5ET53</accession>
<evidence type="ECO:0000256" key="13">
    <source>
        <dbReference type="RuleBase" id="RU368089"/>
    </source>
</evidence>
<dbReference type="Gene3D" id="1.50.10.10">
    <property type="match status" value="1"/>
</dbReference>
<comment type="subcellular location">
    <subcellularLocation>
        <location evidence="1 13">Endoplasmic reticulum membrane</location>
        <topology evidence="1 13">Single-pass type II membrane protein</topology>
    </subcellularLocation>
</comment>
<keyword evidence="9 13" id="KW-0472">Membrane</keyword>